<feature type="transmembrane region" description="Helical" evidence="1">
    <location>
        <begin position="18"/>
        <end position="39"/>
    </location>
</feature>
<feature type="transmembrane region" description="Helical" evidence="1">
    <location>
        <begin position="500"/>
        <end position="521"/>
    </location>
</feature>
<feature type="transmembrane region" description="Helical" evidence="1">
    <location>
        <begin position="344"/>
        <end position="363"/>
    </location>
</feature>
<keyword evidence="3" id="KW-1185">Reference proteome</keyword>
<dbReference type="RefSeq" id="WP_198882244.1">
    <property type="nucleotide sequence ID" value="NZ_JAEKJA010000008.1"/>
</dbReference>
<name>A0A934IJW1_9HYPH</name>
<accession>A0A934IJW1</accession>
<feature type="transmembrane region" description="Helical" evidence="1">
    <location>
        <begin position="601"/>
        <end position="620"/>
    </location>
</feature>
<sequence length="629" mass="64556">MAQPPRSSHASRAERSDLLALLVGTLVGLLALLAAFLAIERSFGNAFDDLAIKSDEVALAIGEAVAEEIEHAVALGIPLDKMRGVEPHLQAMLAANPSIAGIAILDEAEDVLYAVEPGQVFDAATHMRAPISVGETRGAVLVRPSLYVVEAVREHILASALAVALLAGLAVGLALRFALLERVDLPRARFVAGGRSVARGVFADFTPPPPGPLTPLGAAAARLIGPLRRSYRRLLLVVDEVRALDTSNLLHGRIDAAMRPLRAYRFNRLFVRRIEREGAGLAWPFLAMAAAEASRPLVANFAIDRIGDAPLSTIAAAGAVAADGLGAILGLLLALLLGGRWSKAITLFAMSAAGVALGATYFVHDAMPFALIVFVTGFGLWTAVWTVLLAEGAAARRPWRAALVFLAAGAAGPIVGSLLAEAEGRRMAFATIGVVVVIVGLASIASASRTPQRVRTRLDLLAPSSPGALALAEAITLVAAAFPVFAWADIQTSGIAMRENYATIGLQFGLVGVASLLAPALAVRAAPAVGAALGALALAGACLVALPAPITSIAVGLGLGLTMLSLGARAFAPPAAMTIAFAMVLSAASHATTYLTGLSSIGSATLAAAVLGGASLLAAIRPAGRRRRR</sequence>
<feature type="transmembrane region" description="Helical" evidence="1">
    <location>
        <begin position="575"/>
        <end position="595"/>
    </location>
</feature>
<evidence type="ECO:0000256" key="1">
    <source>
        <dbReference type="SAM" id="Phobius"/>
    </source>
</evidence>
<dbReference type="Proteomes" id="UP000609531">
    <property type="component" value="Unassembled WGS sequence"/>
</dbReference>
<proteinExistence type="predicted"/>
<evidence type="ECO:0000313" key="2">
    <source>
        <dbReference type="EMBL" id="MBJ3776341.1"/>
    </source>
</evidence>
<feature type="transmembrane region" description="Helical" evidence="1">
    <location>
        <begin position="156"/>
        <end position="179"/>
    </location>
</feature>
<feature type="transmembrane region" description="Helical" evidence="1">
    <location>
        <begin position="426"/>
        <end position="447"/>
    </location>
</feature>
<protein>
    <submittedName>
        <fullName evidence="2">Uncharacterized protein</fullName>
    </submittedName>
</protein>
<feature type="transmembrane region" description="Helical" evidence="1">
    <location>
        <begin position="369"/>
        <end position="390"/>
    </location>
</feature>
<feature type="transmembrane region" description="Helical" evidence="1">
    <location>
        <begin position="402"/>
        <end position="420"/>
    </location>
</feature>
<dbReference type="AlphaFoldDB" id="A0A934IJW1"/>
<gene>
    <name evidence="2" type="ORF">JCR33_11610</name>
</gene>
<keyword evidence="1" id="KW-1133">Transmembrane helix</keyword>
<keyword evidence="1" id="KW-0812">Transmembrane</keyword>
<keyword evidence="1" id="KW-0472">Membrane</keyword>
<organism evidence="2 3">
    <name type="scientific">Acuticoccus mangrovi</name>
    <dbReference type="NCBI Taxonomy" id="2796142"/>
    <lineage>
        <taxon>Bacteria</taxon>
        <taxon>Pseudomonadati</taxon>
        <taxon>Pseudomonadota</taxon>
        <taxon>Alphaproteobacteria</taxon>
        <taxon>Hyphomicrobiales</taxon>
        <taxon>Amorphaceae</taxon>
        <taxon>Acuticoccus</taxon>
    </lineage>
</organism>
<dbReference type="EMBL" id="JAEKJA010000008">
    <property type="protein sequence ID" value="MBJ3776341.1"/>
    <property type="molecule type" value="Genomic_DNA"/>
</dbReference>
<feature type="transmembrane region" description="Helical" evidence="1">
    <location>
        <begin position="468"/>
        <end position="488"/>
    </location>
</feature>
<comment type="caution">
    <text evidence="2">The sequence shown here is derived from an EMBL/GenBank/DDBJ whole genome shotgun (WGS) entry which is preliminary data.</text>
</comment>
<reference evidence="2" key="1">
    <citation type="submission" date="2020-12" db="EMBL/GenBank/DDBJ databases">
        <title>Bacterial taxonomy.</title>
        <authorList>
            <person name="Pan X."/>
        </authorList>
    </citation>
    <scope>NUCLEOTIDE SEQUENCE</scope>
    <source>
        <strain evidence="2">B2012</strain>
    </source>
</reference>
<feature type="transmembrane region" description="Helical" evidence="1">
    <location>
        <begin position="315"/>
        <end position="337"/>
    </location>
</feature>
<evidence type="ECO:0000313" key="3">
    <source>
        <dbReference type="Proteomes" id="UP000609531"/>
    </source>
</evidence>